<name>A0A484H0B6_SOUCH</name>
<feature type="region of interest" description="Disordered" evidence="1">
    <location>
        <begin position="167"/>
        <end position="190"/>
    </location>
</feature>
<keyword evidence="4" id="KW-1185">Reference proteome</keyword>
<feature type="non-terminal residue" evidence="3">
    <location>
        <position position="190"/>
    </location>
</feature>
<sequence length="190" mass="21613">MSQPADACAVWMMPTEAAELPGPGGSPFPGPPRARTAETGAGSWFYHCEPTTRREKERRAEQLSEIPRSYKERILRDLDVSWVLPHLVYDGVFSLQECNQILSRDDSLERVDSFFLKLCSKGPKAFCAFCSHLEEFCPYLLTCFFLYLQEQTRRILQDVAAAEEKARVGTQPEPSSVLETEDRESLQLFN</sequence>
<evidence type="ECO:0000313" key="3">
    <source>
        <dbReference type="EMBL" id="TEA41557.1"/>
    </source>
</evidence>
<dbReference type="EMBL" id="QWLN02001146">
    <property type="protein sequence ID" value="TEA41557.1"/>
    <property type="molecule type" value="Genomic_DNA"/>
</dbReference>
<feature type="domain" description="CARD" evidence="2">
    <location>
        <begin position="59"/>
        <end position="148"/>
    </location>
</feature>
<dbReference type="Pfam" id="PF00619">
    <property type="entry name" value="CARD"/>
    <property type="match status" value="1"/>
</dbReference>
<dbReference type="GO" id="GO:0042981">
    <property type="term" value="P:regulation of apoptotic process"/>
    <property type="evidence" value="ECO:0007669"/>
    <property type="project" value="InterPro"/>
</dbReference>
<evidence type="ECO:0000256" key="1">
    <source>
        <dbReference type="SAM" id="MobiDB-lite"/>
    </source>
</evidence>
<dbReference type="PROSITE" id="PS50209">
    <property type="entry name" value="CARD"/>
    <property type="match status" value="1"/>
</dbReference>
<comment type="caution">
    <text evidence="3">The sequence shown here is derived from an EMBL/GenBank/DDBJ whole genome shotgun (WGS) entry which is preliminary data.</text>
</comment>
<evidence type="ECO:0000259" key="2">
    <source>
        <dbReference type="PROSITE" id="PS50209"/>
    </source>
</evidence>
<dbReference type="Gene3D" id="1.10.533.10">
    <property type="entry name" value="Death Domain, Fas"/>
    <property type="match status" value="1"/>
</dbReference>
<dbReference type="InterPro" id="IPR011029">
    <property type="entry name" value="DEATH-like_dom_sf"/>
</dbReference>
<reference evidence="3 4" key="1">
    <citation type="journal article" date="2018" name="Genomics">
        <title>Molecular footprints of inshore aquatic adaptation in Indo-Pacific humpback dolphin (Sousa chinensis).</title>
        <authorList>
            <person name="Ming Y."/>
            <person name="Jian J."/>
            <person name="Yu F."/>
            <person name="Yu X."/>
            <person name="Wang J."/>
            <person name="Liu W."/>
        </authorList>
    </citation>
    <scope>NUCLEOTIDE SEQUENCE [LARGE SCALE GENOMIC DNA]</scope>
    <source>
        <strain evidence="3">MY-2018</strain>
        <tissue evidence="3">Skin</tissue>
    </source>
</reference>
<dbReference type="InterPro" id="IPR001315">
    <property type="entry name" value="CARD"/>
</dbReference>
<accession>A0A484H0B6</accession>
<gene>
    <name evidence="3" type="ORF">DBR06_SOUSAS6110022</name>
</gene>
<dbReference type="Proteomes" id="UP000295264">
    <property type="component" value="Unassembled WGS sequence"/>
</dbReference>
<protein>
    <recommendedName>
        <fullName evidence="2">CARD domain-containing protein</fullName>
    </recommendedName>
</protein>
<proteinExistence type="predicted"/>
<dbReference type="AlphaFoldDB" id="A0A484H0B6"/>
<dbReference type="CDD" id="cd01671">
    <property type="entry name" value="CARD"/>
    <property type="match status" value="1"/>
</dbReference>
<organism evidence="3 4">
    <name type="scientific">Sousa chinensis</name>
    <name type="common">Indo-pacific humpbacked dolphin</name>
    <name type="synonym">Steno chinensis</name>
    <dbReference type="NCBI Taxonomy" id="103600"/>
    <lineage>
        <taxon>Eukaryota</taxon>
        <taxon>Metazoa</taxon>
        <taxon>Chordata</taxon>
        <taxon>Craniata</taxon>
        <taxon>Vertebrata</taxon>
        <taxon>Euteleostomi</taxon>
        <taxon>Mammalia</taxon>
        <taxon>Eutheria</taxon>
        <taxon>Laurasiatheria</taxon>
        <taxon>Artiodactyla</taxon>
        <taxon>Whippomorpha</taxon>
        <taxon>Cetacea</taxon>
        <taxon>Odontoceti</taxon>
        <taxon>Delphinidae</taxon>
        <taxon>Sousa</taxon>
    </lineage>
</organism>
<evidence type="ECO:0000313" key="4">
    <source>
        <dbReference type="Proteomes" id="UP000295264"/>
    </source>
</evidence>
<dbReference type="SUPFAM" id="SSF47986">
    <property type="entry name" value="DEATH domain"/>
    <property type="match status" value="1"/>
</dbReference>